<comment type="caution">
    <text evidence="6">The sequence shown here is derived from an EMBL/GenBank/DDBJ whole genome shotgun (WGS) entry which is preliminary data.</text>
</comment>
<evidence type="ECO:0000256" key="2">
    <source>
        <dbReference type="ARBA" id="ARBA00022692"/>
    </source>
</evidence>
<evidence type="ECO:0000313" key="7">
    <source>
        <dbReference type="Proteomes" id="UP000728185"/>
    </source>
</evidence>
<proteinExistence type="predicted"/>
<evidence type="ECO:0000256" key="5">
    <source>
        <dbReference type="SAM" id="Phobius"/>
    </source>
</evidence>
<gene>
    <name evidence="6" type="ORF">FBUS_03813</name>
</gene>
<keyword evidence="2 5" id="KW-0812">Transmembrane</keyword>
<keyword evidence="4 5" id="KW-0472">Membrane</keyword>
<feature type="transmembrane region" description="Helical" evidence="5">
    <location>
        <begin position="76"/>
        <end position="100"/>
    </location>
</feature>
<dbReference type="PANTHER" id="PTHR21389">
    <property type="entry name" value="P53 INDUCED PROTEIN"/>
    <property type="match status" value="1"/>
</dbReference>
<dbReference type="EMBL" id="LUCM01004602">
    <property type="protein sequence ID" value="KAA0194120.1"/>
    <property type="molecule type" value="Genomic_DNA"/>
</dbReference>
<accession>A0A8E0S226</accession>
<evidence type="ECO:0000256" key="1">
    <source>
        <dbReference type="ARBA" id="ARBA00004141"/>
    </source>
</evidence>
<dbReference type="GO" id="GO:0005783">
    <property type="term" value="C:endoplasmic reticulum"/>
    <property type="evidence" value="ECO:0007669"/>
    <property type="project" value="TreeGrafter"/>
</dbReference>
<sequence>MNQSEQQSLGGTIMDRLYALIFFVLFQLQWSLISMLTASYKLSHVINVFAVAYMYACYAVEYRWRQAPGRTFEGFLIYIVGSWTYFVGYGFILGLCSLFFPDFIGWGGMLLSMTYPVLVIGALGAPQEQQPQRQQSPHHTPPSTALYQLNWLERQLSWVFRFPLVWSMRPALMLTNWIVRACVALAYQMWF</sequence>
<reference evidence="6" key="1">
    <citation type="submission" date="2019-05" db="EMBL/GenBank/DDBJ databases">
        <title>Annotation for the trematode Fasciolopsis buski.</title>
        <authorList>
            <person name="Choi Y.-J."/>
        </authorList>
    </citation>
    <scope>NUCLEOTIDE SEQUENCE</scope>
    <source>
        <strain evidence="6">HT</strain>
        <tissue evidence="6">Whole worm</tissue>
    </source>
</reference>
<dbReference type="AlphaFoldDB" id="A0A8E0S226"/>
<dbReference type="Proteomes" id="UP000728185">
    <property type="component" value="Unassembled WGS sequence"/>
</dbReference>
<evidence type="ECO:0000256" key="4">
    <source>
        <dbReference type="ARBA" id="ARBA00023136"/>
    </source>
</evidence>
<organism evidence="6 7">
    <name type="scientific">Fasciolopsis buskii</name>
    <dbReference type="NCBI Taxonomy" id="27845"/>
    <lineage>
        <taxon>Eukaryota</taxon>
        <taxon>Metazoa</taxon>
        <taxon>Spiralia</taxon>
        <taxon>Lophotrochozoa</taxon>
        <taxon>Platyhelminthes</taxon>
        <taxon>Trematoda</taxon>
        <taxon>Digenea</taxon>
        <taxon>Plagiorchiida</taxon>
        <taxon>Echinostomata</taxon>
        <taxon>Echinostomatoidea</taxon>
        <taxon>Fasciolidae</taxon>
        <taxon>Fasciolopsis</taxon>
    </lineage>
</organism>
<dbReference type="GO" id="GO:0016236">
    <property type="term" value="P:macroautophagy"/>
    <property type="evidence" value="ECO:0007669"/>
    <property type="project" value="TreeGrafter"/>
</dbReference>
<protein>
    <submittedName>
        <fullName evidence="6">Etoposide-induced protein 2.4 protein</fullName>
    </submittedName>
</protein>
<feature type="transmembrane region" description="Helical" evidence="5">
    <location>
        <begin position="17"/>
        <end position="38"/>
    </location>
</feature>
<keyword evidence="3 5" id="KW-1133">Transmembrane helix</keyword>
<comment type="subcellular location">
    <subcellularLocation>
        <location evidence="1">Membrane</location>
        <topology evidence="1">Multi-pass membrane protein</topology>
    </subcellularLocation>
</comment>
<name>A0A8E0S226_9TREM</name>
<keyword evidence="7" id="KW-1185">Reference proteome</keyword>
<evidence type="ECO:0000256" key="3">
    <source>
        <dbReference type="ARBA" id="ARBA00022989"/>
    </source>
</evidence>
<dbReference type="OrthoDB" id="266518at2759"/>
<evidence type="ECO:0000313" key="6">
    <source>
        <dbReference type="EMBL" id="KAA0194120.1"/>
    </source>
</evidence>
<feature type="transmembrane region" description="Helical" evidence="5">
    <location>
        <begin position="106"/>
        <end position="125"/>
    </location>
</feature>
<feature type="transmembrane region" description="Helical" evidence="5">
    <location>
        <begin position="44"/>
        <end position="64"/>
    </location>
</feature>
<dbReference type="PANTHER" id="PTHR21389:SF0">
    <property type="entry name" value="ETOPOSIDE-INDUCED PROTEIN 2.4 HOMOLOG"/>
    <property type="match status" value="1"/>
</dbReference>
<dbReference type="GO" id="GO:0016020">
    <property type="term" value="C:membrane"/>
    <property type="evidence" value="ECO:0007669"/>
    <property type="project" value="UniProtKB-SubCell"/>
</dbReference>